<dbReference type="Gene3D" id="1.20.1440.230">
    <property type="entry name" value="NADH-ubiquinone oxidoreductase 51kDa subunit, iron-sulphur binding domain"/>
    <property type="match status" value="1"/>
</dbReference>
<dbReference type="STRING" id="644358.A0A0C4E4V9"/>
<dbReference type="GO" id="GO:0010181">
    <property type="term" value="F:FMN binding"/>
    <property type="evidence" value="ECO:0007669"/>
    <property type="project" value="InterPro"/>
</dbReference>
<dbReference type="EnsemblFungi" id="MAPG_07512T0">
    <property type="protein sequence ID" value="MAPG_07512T0"/>
    <property type="gene ID" value="MAPG_07512"/>
</dbReference>
<dbReference type="FunFam" id="1.20.1440.230:FF:000001">
    <property type="entry name" value="Mitochondrial NADH dehydrogenase flavoprotein 1"/>
    <property type="match status" value="1"/>
</dbReference>
<reference evidence="6" key="3">
    <citation type="submission" date="2011-03" db="EMBL/GenBank/DDBJ databases">
        <title>Annotation of Magnaporthe poae ATCC 64411.</title>
        <authorList>
            <person name="Ma L.-J."/>
            <person name="Dead R."/>
            <person name="Young S.K."/>
            <person name="Zeng Q."/>
            <person name="Gargeya S."/>
            <person name="Fitzgerald M."/>
            <person name="Haas B."/>
            <person name="Abouelleil A."/>
            <person name="Alvarado L."/>
            <person name="Arachchi H.M."/>
            <person name="Berlin A."/>
            <person name="Brown A."/>
            <person name="Chapman S.B."/>
            <person name="Chen Z."/>
            <person name="Dunbar C."/>
            <person name="Freedman E."/>
            <person name="Gearin G."/>
            <person name="Gellesch M."/>
            <person name="Goldberg J."/>
            <person name="Griggs A."/>
            <person name="Gujja S."/>
            <person name="Heiman D."/>
            <person name="Howarth C."/>
            <person name="Larson L."/>
            <person name="Lui A."/>
            <person name="MacDonald P.J.P."/>
            <person name="Mehta T."/>
            <person name="Montmayeur A."/>
            <person name="Murphy C."/>
            <person name="Neiman D."/>
            <person name="Pearson M."/>
            <person name="Priest M."/>
            <person name="Roberts A."/>
            <person name="Saif S."/>
            <person name="Shea T."/>
            <person name="Shenoy N."/>
            <person name="Sisk P."/>
            <person name="Stolte C."/>
            <person name="Sykes S."/>
            <person name="Yandava C."/>
            <person name="Wortman J."/>
            <person name="Nusbaum C."/>
            <person name="Birren B."/>
        </authorList>
    </citation>
    <scope>NUCLEOTIDE SEQUENCE</scope>
    <source>
        <strain evidence="6">ATCC 64411</strain>
    </source>
</reference>
<evidence type="ECO:0000256" key="4">
    <source>
        <dbReference type="ARBA" id="ARBA00022643"/>
    </source>
</evidence>
<dbReference type="SUPFAM" id="SSF140490">
    <property type="entry name" value="Nqo1C-terminal domain-like"/>
    <property type="match status" value="1"/>
</dbReference>
<dbReference type="InterPro" id="IPR019575">
    <property type="entry name" value="Nuop51_4Fe4S-bd"/>
</dbReference>
<dbReference type="Pfam" id="PF10589">
    <property type="entry name" value="NADH_4Fe-4S"/>
    <property type="match status" value="1"/>
</dbReference>
<proteinExistence type="predicted"/>
<comment type="cofactor">
    <cofactor evidence="2">
        <name>[4Fe-4S] cluster</name>
        <dbReference type="ChEBI" id="CHEBI:49883"/>
    </cofactor>
</comment>
<comment type="cofactor">
    <cofactor evidence="1">
        <name>FMN</name>
        <dbReference type="ChEBI" id="CHEBI:58210"/>
    </cofactor>
</comment>
<evidence type="ECO:0000259" key="5">
    <source>
        <dbReference type="SMART" id="SM00928"/>
    </source>
</evidence>
<dbReference type="EMBL" id="ADBL01001816">
    <property type="status" value="NOT_ANNOTATED_CDS"/>
    <property type="molecule type" value="Genomic_DNA"/>
</dbReference>
<dbReference type="InterPro" id="IPR001949">
    <property type="entry name" value="NADH-UbQ_OxRdtase_51kDa_CS"/>
</dbReference>
<dbReference type="VEuPathDB" id="FungiDB:MAPG_07512"/>
<dbReference type="SMART" id="SM00928">
    <property type="entry name" value="NADH_4Fe-4S"/>
    <property type="match status" value="1"/>
</dbReference>
<evidence type="ECO:0000256" key="1">
    <source>
        <dbReference type="ARBA" id="ARBA00001917"/>
    </source>
</evidence>
<dbReference type="PROSITE" id="PS00645">
    <property type="entry name" value="COMPLEX1_51K_2"/>
    <property type="match status" value="1"/>
</dbReference>
<evidence type="ECO:0000313" key="8">
    <source>
        <dbReference type="Proteomes" id="UP000011715"/>
    </source>
</evidence>
<keyword evidence="8" id="KW-1185">Reference proteome</keyword>
<dbReference type="EMBL" id="GL876971">
    <property type="protein sequence ID" value="KLU88527.1"/>
    <property type="molecule type" value="Genomic_DNA"/>
</dbReference>
<dbReference type="PANTHER" id="PTHR11780:SF10">
    <property type="entry name" value="NADH DEHYDROGENASE [UBIQUINONE] FLAVOPROTEIN 1, MITOCHONDRIAL"/>
    <property type="match status" value="1"/>
</dbReference>
<accession>A0A0C4E4V9</accession>
<reference evidence="7" key="4">
    <citation type="journal article" date="2015" name="G3 (Bethesda)">
        <title>Genome sequences of three phytopathogenic species of the Magnaporthaceae family of fungi.</title>
        <authorList>
            <person name="Okagaki L.H."/>
            <person name="Nunes C.C."/>
            <person name="Sailsbery J."/>
            <person name="Clay B."/>
            <person name="Brown D."/>
            <person name="John T."/>
            <person name="Oh Y."/>
            <person name="Young N."/>
            <person name="Fitzgerald M."/>
            <person name="Haas B.J."/>
            <person name="Zeng Q."/>
            <person name="Young S."/>
            <person name="Adiconis X."/>
            <person name="Fan L."/>
            <person name="Levin J.Z."/>
            <person name="Mitchell T.K."/>
            <person name="Okubara P.A."/>
            <person name="Farman M.L."/>
            <person name="Kohn L.M."/>
            <person name="Birren B."/>
            <person name="Ma L.-J."/>
            <person name="Dean R.A."/>
        </authorList>
    </citation>
    <scope>NUCLEOTIDE SEQUENCE</scope>
    <source>
        <strain evidence="7">ATCC 64411 / 73-15</strain>
    </source>
</reference>
<dbReference type="InterPro" id="IPR050837">
    <property type="entry name" value="ComplexI_51kDa_subunit"/>
</dbReference>
<gene>
    <name evidence="6" type="ORF">MAPG_07512</name>
</gene>
<evidence type="ECO:0000256" key="3">
    <source>
        <dbReference type="ARBA" id="ARBA00022630"/>
    </source>
</evidence>
<dbReference type="OrthoDB" id="42889at2759"/>
<keyword evidence="3" id="KW-0285">Flavoprotein</keyword>
<dbReference type="eggNOG" id="KOG2658">
    <property type="taxonomic scope" value="Eukaryota"/>
</dbReference>
<keyword evidence="4" id="KW-0288">FMN</keyword>
<dbReference type="AlphaFoldDB" id="A0A0C4E4V9"/>
<reference evidence="6" key="2">
    <citation type="submission" date="2010-05" db="EMBL/GenBank/DDBJ databases">
        <title>The Genome Sequence of Magnaporthe poae strain ATCC 64411.</title>
        <authorList>
            <consortium name="The Broad Institute Genome Sequencing Platform"/>
            <consortium name="Broad Institute Genome Sequencing Center for Infectious Disease"/>
            <person name="Ma L.-J."/>
            <person name="Dead R."/>
            <person name="Young S."/>
            <person name="Zeng Q."/>
            <person name="Koehrsen M."/>
            <person name="Alvarado L."/>
            <person name="Berlin A."/>
            <person name="Chapman S.B."/>
            <person name="Chen Z."/>
            <person name="Freedman E."/>
            <person name="Gellesch M."/>
            <person name="Goldberg J."/>
            <person name="Griggs A."/>
            <person name="Gujja S."/>
            <person name="Heilman E.R."/>
            <person name="Heiman D."/>
            <person name="Hepburn T."/>
            <person name="Howarth C."/>
            <person name="Jen D."/>
            <person name="Larson L."/>
            <person name="Mehta T."/>
            <person name="Neiman D."/>
            <person name="Pearson M."/>
            <person name="Roberts A."/>
            <person name="Saif S."/>
            <person name="Shea T."/>
            <person name="Shenoy N."/>
            <person name="Sisk P."/>
            <person name="Stolte C."/>
            <person name="Sykes S."/>
            <person name="Walk T."/>
            <person name="White J."/>
            <person name="Yandava C."/>
            <person name="Haas B."/>
            <person name="Nusbaum C."/>
            <person name="Birren B."/>
        </authorList>
    </citation>
    <scope>NUCLEOTIDE SEQUENCE</scope>
    <source>
        <strain evidence="6">ATCC 64411</strain>
    </source>
</reference>
<reference evidence="8" key="1">
    <citation type="submission" date="2010-05" db="EMBL/GenBank/DDBJ databases">
        <title>The genome sequence of Magnaporthe poae strain ATCC 64411.</title>
        <authorList>
            <person name="Ma L.-J."/>
            <person name="Dead R."/>
            <person name="Young S."/>
            <person name="Zeng Q."/>
            <person name="Koehrsen M."/>
            <person name="Alvarado L."/>
            <person name="Berlin A."/>
            <person name="Chapman S.B."/>
            <person name="Chen Z."/>
            <person name="Freedman E."/>
            <person name="Gellesch M."/>
            <person name="Goldberg J."/>
            <person name="Griggs A."/>
            <person name="Gujja S."/>
            <person name="Heilman E.R."/>
            <person name="Heiman D."/>
            <person name="Hepburn T."/>
            <person name="Howarth C."/>
            <person name="Jen D."/>
            <person name="Larson L."/>
            <person name="Mehta T."/>
            <person name="Neiman D."/>
            <person name="Pearson M."/>
            <person name="Roberts A."/>
            <person name="Saif S."/>
            <person name="Shea T."/>
            <person name="Shenoy N."/>
            <person name="Sisk P."/>
            <person name="Stolte C."/>
            <person name="Sykes S."/>
            <person name="Walk T."/>
            <person name="White J."/>
            <person name="Yandava C."/>
            <person name="Haas B."/>
            <person name="Nusbaum C."/>
            <person name="Birren B."/>
        </authorList>
    </citation>
    <scope>NUCLEOTIDE SEQUENCE [LARGE SCALE GENOMIC DNA]</scope>
    <source>
        <strain evidence="8">ATCC 64411 / 73-15</strain>
    </source>
</reference>
<dbReference type="InterPro" id="IPR037207">
    <property type="entry name" value="Nuop51_4Fe4S-bd_sf"/>
</dbReference>
<evidence type="ECO:0000256" key="2">
    <source>
        <dbReference type="ARBA" id="ARBA00001966"/>
    </source>
</evidence>
<evidence type="ECO:0000313" key="7">
    <source>
        <dbReference type="EnsemblFungi" id="MAPG_07512T0"/>
    </source>
</evidence>
<name>A0A0C4E4V9_MAGP6</name>
<feature type="domain" description="NADH-ubiquinone oxidoreductase 51kDa subunit iron-sulphur binding" evidence="5">
    <location>
        <begin position="8"/>
        <end position="53"/>
    </location>
</feature>
<dbReference type="GO" id="GO:0051539">
    <property type="term" value="F:4 iron, 4 sulfur cluster binding"/>
    <property type="evidence" value="ECO:0007669"/>
    <property type="project" value="InterPro"/>
</dbReference>
<protein>
    <recommendedName>
        <fullName evidence="5">NADH-ubiquinone oxidoreductase 51kDa subunit iron-sulphur binding domain-containing protein</fullName>
    </recommendedName>
</protein>
<dbReference type="PANTHER" id="PTHR11780">
    <property type="entry name" value="NADH-UBIQUINONE OXIDOREDUCTASE FLAVOPROTEIN 1 NDUFV1"/>
    <property type="match status" value="1"/>
</dbReference>
<reference evidence="7" key="5">
    <citation type="submission" date="2015-06" db="UniProtKB">
        <authorList>
            <consortium name="EnsemblFungi"/>
        </authorList>
    </citation>
    <scope>IDENTIFICATION</scope>
    <source>
        <strain evidence="7">ATCC 64411</strain>
    </source>
</reference>
<organism evidence="7 8">
    <name type="scientific">Magnaporthiopsis poae (strain ATCC 64411 / 73-15)</name>
    <name type="common">Kentucky bluegrass fungus</name>
    <name type="synonym">Magnaporthe poae</name>
    <dbReference type="NCBI Taxonomy" id="644358"/>
    <lineage>
        <taxon>Eukaryota</taxon>
        <taxon>Fungi</taxon>
        <taxon>Dikarya</taxon>
        <taxon>Ascomycota</taxon>
        <taxon>Pezizomycotina</taxon>
        <taxon>Sordariomycetes</taxon>
        <taxon>Sordariomycetidae</taxon>
        <taxon>Magnaporthales</taxon>
        <taxon>Magnaporthaceae</taxon>
        <taxon>Magnaporthiopsis</taxon>
    </lineage>
</organism>
<dbReference type="GO" id="GO:0008137">
    <property type="term" value="F:NADH dehydrogenase (ubiquinone) activity"/>
    <property type="evidence" value="ECO:0007669"/>
    <property type="project" value="InterPro"/>
</dbReference>
<sequence length="125" mass="14152">MDKSADVVRAIARLSHFYRHESCGQCTPCREGSKWTEQIMHRFEHGQGRVREIDMLQELTKQVEGHTICALGEAFAWPIQGLIRHFRPELEKRMADYAQQTGGPALAGGWNHDARQQGKLVAPGQ</sequence>
<dbReference type="Proteomes" id="UP000011715">
    <property type="component" value="Unassembled WGS sequence"/>
</dbReference>
<evidence type="ECO:0000313" key="6">
    <source>
        <dbReference type="EMBL" id="KLU88527.1"/>
    </source>
</evidence>